<evidence type="ECO:0000313" key="1">
    <source>
        <dbReference type="EMBL" id="NIH54856.1"/>
    </source>
</evidence>
<sequence length="103" mass="11598">MIRTVLSLKATPERVEDVVEFFSLHDILAFSLEHSEALASELSVRTDGSGEIMVTELWPSTEAYQGWIDNPWRDQSNEKLNKILDGVEVGEGKTFEIRQSVSS</sequence>
<dbReference type="SUPFAM" id="SSF54909">
    <property type="entry name" value="Dimeric alpha+beta barrel"/>
    <property type="match status" value="1"/>
</dbReference>
<accession>A0A7X5R3C1</accession>
<gene>
    <name evidence="1" type="ORF">FHX76_002752</name>
</gene>
<keyword evidence="1" id="KW-0560">Oxidoreductase</keyword>
<dbReference type="GO" id="GO:0004497">
    <property type="term" value="F:monooxygenase activity"/>
    <property type="evidence" value="ECO:0007669"/>
    <property type="project" value="UniProtKB-KW"/>
</dbReference>
<reference evidence="1 2" key="1">
    <citation type="submission" date="2020-02" db="EMBL/GenBank/DDBJ databases">
        <title>Sequencing the genomes of 1000 actinobacteria strains.</title>
        <authorList>
            <person name="Klenk H.-P."/>
        </authorList>
    </citation>
    <scope>NUCLEOTIDE SEQUENCE [LARGE SCALE GENOMIC DNA]</scope>
    <source>
        <strain evidence="1 2">DSM 27960</strain>
    </source>
</reference>
<dbReference type="RefSeq" id="WP_167151445.1">
    <property type="nucleotide sequence ID" value="NZ_JAAMOX010000002.1"/>
</dbReference>
<dbReference type="AlphaFoldDB" id="A0A7X5R3C1"/>
<keyword evidence="2" id="KW-1185">Reference proteome</keyword>
<evidence type="ECO:0000313" key="2">
    <source>
        <dbReference type="Proteomes" id="UP000541033"/>
    </source>
</evidence>
<dbReference type="Proteomes" id="UP000541033">
    <property type="component" value="Unassembled WGS sequence"/>
</dbReference>
<protein>
    <submittedName>
        <fullName evidence="1">Quinol monooxygenase YgiN</fullName>
    </submittedName>
</protein>
<dbReference type="InterPro" id="IPR011008">
    <property type="entry name" value="Dimeric_a/b-barrel"/>
</dbReference>
<name>A0A7X5R3C1_9MICO</name>
<comment type="caution">
    <text evidence="1">The sequence shown here is derived from an EMBL/GenBank/DDBJ whole genome shotgun (WGS) entry which is preliminary data.</text>
</comment>
<dbReference type="EMBL" id="JAAMOX010000002">
    <property type="protein sequence ID" value="NIH54856.1"/>
    <property type="molecule type" value="Genomic_DNA"/>
</dbReference>
<dbReference type="Gene3D" id="3.30.70.100">
    <property type="match status" value="1"/>
</dbReference>
<keyword evidence="1" id="KW-0503">Monooxygenase</keyword>
<organism evidence="1 2">
    <name type="scientific">Lysinibacter cavernae</name>
    <dbReference type="NCBI Taxonomy" id="1640652"/>
    <lineage>
        <taxon>Bacteria</taxon>
        <taxon>Bacillati</taxon>
        <taxon>Actinomycetota</taxon>
        <taxon>Actinomycetes</taxon>
        <taxon>Micrococcales</taxon>
        <taxon>Microbacteriaceae</taxon>
        <taxon>Lysinibacter</taxon>
    </lineage>
</organism>
<proteinExistence type="predicted"/>